<comment type="caution">
    <text evidence="2">The sequence shown here is derived from an EMBL/GenBank/DDBJ whole genome shotgun (WGS) entry which is preliminary data.</text>
</comment>
<dbReference type="RefSeq" id="WP_102713250.1">
    <property type="nucleotide sequence ID" value="NZ_PJKA01000010.1"/>
</dbReference>
<feature type="domain" description="Glycosyltransferase 2-like" evidence="1">
    <location>
        <begin position="11"/>
        <end position="62"/>
    </location>
</feature>
<gene>
    <name evidence="2" type="ORF">CXU22_05150</name>
</gene>
<dbReference type="InterPro" id="IPR029044">
    <property type="entry name" value="Nucleotide-diphossugar_trans"/>
</dbReference>
<dbReference type="Proteomes" id="UP000236000">
    <property type="component" value="Unassembled WGS sequence"/>
</dbReference>
<protein>
    <recommendedName>
        <fullName evidence="1">Glycosyltransferase 2-like domain-containing protein</fullName>
    </recommendedName>
</protein>
<accession>A0A2N8HDM8</accession>
<dbReference type="InterPro" id="IPR001173">
    <property type="entry name" value="Glyco_trans_2-like"/>
</dbReference>
<dbReference type="SUPFAM" id="SSF53448">
    <property type="entry name" value="Nucleotide-diphospho-sugar transferases"/>
    <property type="match status" value="1"/>
</dbReference>
<reference evidence="2 3" key="1">
    <citation type="journal article" date="2017" name="BMC Genomics">
        <title>Genome sequencing of 39 Akkermansia muciniphila isolates reveals its population structure, genomic and functional diverisity, and global distribution in mammalian gut microbiotas.</title>
        <authorList>
            <person name="Guo X."/>
            <person name="Li S."/>
            <person name="Zhang J."/>
            <person name="Wu F."/>
            <person name="Li X."/>
            <person name="Wu D."/>
            <person name="Zhang M."/>
            <person name="Ou Z."/>
            <person name="Jie Z."/>
            <person name="Yan Q."/>
            <person name="Li P."/>
            <person name="Yi J."/>
            <person name="Peng Y."/>
        </authorList>
    </citation>
    <scope>NUCLEOTIDE SEQUENCE [LARGE SCALE GENOMIC DNA]</scope>
    <source>
        <strain evidence="2 3">GP24</strain>
    </source>
</reference>
<dbReference type="EMBL" id="PJKA01000010">
    <property type="protein sequence ID" value="PNC18029.1"/>
    <property type="molecule type" value="Genomic_DNA"/>
</dbReference>
<dbReference type="PANTHER" id="PTHR22916">
    <property type="entry name" value="GLYCOSYLTRANSFERASE"/>
    <property type="match status" value="1"/>
</dbReference>
<dbReference type="Gene3D" id="3.90.550.10">
    <property type="entry name" value="Spore Coat Polysaccharide Biosynthesis Protein SpsA, Chain A"/>
    <property type="match status" value="1"/>
</dbReference>
<dbReference type="OrthoDB" id="9770201at2"/>
<dbReference type="AlphaFoldDB" id="A0A2N8HDM8"/>
<dbReference type="CDD" id="cd00761">
    <property type="entry name" value="Glyco_tranf_GTA_type"/>
    <property type="match status" value="1"/>
</dbReference>
<organism evidence="2 3">
    <name type="scientific">Akkermansia muciniphila</name>
    <dbReference type="NCBI Taxonomy" id="239935"/>
    <lineage>
        <taxon>Bacteria</taxon>
        <taxon>Pseudomonadati</taxon>
        <taxon>Verrucomicrobiota</taxon>
        <taxon>Verrucomicrobiia</taxon>
        <taxon>Verrucomicrobiales</taxon>
        <taxon>Akkermansiaceae</taxon>
        <taxon>Akkermansia</taxon>
    </lineage>
</organism>
<dbReference type="GO" id="GO:0016758">
    <property type="term" value="F:hexosyltransferase activity"/>
    <property type="evidence" value="ECO:0007669"/>
    <property type="project" value="UniProtKB-ARBA"/>
</dbReference>
<dbReference type="Pfam" id="PF00535">
    <property type="entry name" value="Glycos_transf_2"/>
    <property type="match status" value="1"/>
</dbReference>
<proteinExistence type="predicted"/>
<evidence type="ECO:0000313" key="2">
    <source>
        <dbReference type="EMBL" id="PNC18029.1"/>
    </source>
</evidence>
<evidence type="ECO:0000313" key="3">
    <source>
        <dbReference type="Proteomes" id="UP000236000"/>
    </source>
</evidence>
<name>A0A2N8HDM8_9BACT</name>
<evidence type="ECO:0000259" key="1">
    <source>
        <dbReference type="Pfam" id="PF00535"/>
    </source>
</evidence>
<sequence length="224" mass="25588">MTLDAHTSLFSIIIPVYRNEKQLAACLDSIRSQTLEDWECICINGGSTDGRADILDGYSLRDKLPSGVPLAANNNLPACRGRIYKKEFPVKNKIKFPERFKFAEDLYLTAQYFCICTSATVISKPFYQYSTNGETGATIGFFNRRKPPEDFRTALQPVLDLSKCLNVRSPYSRNYFLRNRSLLALFTLSYSDYKLISDRIKTLYPEHEKIRNTCKPASDTLLFS</sequence>